<protein>
    <submittedName>
        <fullName evidence="1">Uncharacterized protein</fullName>
    </submittedName>
</protein>
<sequence>MLCRCFSRGR</sequence>
<organism evidence="1">
    <name type="scientific">Rhizophora mucronata</name>
    <name type="common">Asiatic mangrove</name>
    <dbReference type="NCBI Taxonomy" id="61149"/>
    <lineage>
        <taxon>Eukaryota</taxon>
        <taxon>Viridiplantae</taxon>
        <taxon>Streptophyta</taxon>
        <taxon>Embryophyta</taxon>
        <taxon>Tracheophyta</taxon>
        <taxon>Spermatophyta</taxon>
        <taxon>Magnoliopsida</taxon>
        <taxon>eudicotyledons</taxon>
        <taxon>Gunneridae</taxon>
        <taxon>Pentapetalae</taxon>
        <taxon>rosids</taxon>
        <taxon>fabids</taxon>
        <taxon>Malpighiales</taxon>
        <taxon>Rhizophoraceae</taxon>
        <taxon>Rhizophora</taxon>
    </lineage>
</organism>
<dbReference type="EMBL" id="GGEC01012167">
    <property type="protein sequence ID" value="MBW92650.1"/>
    <property type="molecule type" value="Transcribed_RNA"/>
</dbReference>
<name>A0A2P2JGR3_RHIMU</name>
<reference evidence="1" key="1">
    <citation type="submission" date="2018-02" db="EMBL/GenBank/DDBJ databases">
        <title>Rhizophora mucronata_Transcriptome.</title>
        <authorList>
            <person name="Meera S.P."/>
            <person name="Sreeshan A."/>
            <person name="Augustine A."/>
        </authorList>
    </citation>
    <scope>NUCLEOTIDE SEQUENCE</scope>
    <source>
        <tissue evidence="1">Leaf</tissue>
    </source>
</reference>
<evidence type="ECO:0000313" key="1">
    <source>
        <dbReference type="EMBL" id="MBW92650.1"/>
    </source>
</evidence>
<proteinExistence type="predicted"/>
<accession>A0A2P2JGR3</accession>